<evidence type="ECO:0000256" key="3">
    <source>
        <dbReference type="ARBA" id="ARBA00022705"/>
    </source>
</evidence>
<reference evidence="6 7" key="1">
    <citation type="submission" date="2018-06" db="EMBL/GenBank/DDBJ databases">
        <title>A transcriptomic atlas of mushroom development highlights an independent origin of complex multicellularity.</title>
        <authorList>
            <consortium name="DOE Joint Genome Institute"/>
            <person name="Krizsan K."/>
            <person name="Almasi E."/>
            <person name="Merenyi Z."/>
            <person name="Sahu N."/>
            <person name="Viragh M."/>
            <person name="Koszo T."/>
            <person name="Mondo S."/>
            <person name="Kiss B."/>
            <person name="Balint B."/>
            <person name="Kues U."/>
            <person name="Barry K."/>
            <person name="Hegedus J.C."/>
            <person name="Henrissat B."/>
            <person name="Johnson J."/>
            <person name="Lipzen A."/>
            <person name="Ohm R."/>
            <person name="Nagy I."/>
            <person name="Pangilinan J."/>
            <person name="Yan J."/>
            <person name="Xiong Y."/>
            <person name="Grigoriev I.V."/>
            <person name="Hibbett D.S."/>
            <person name="Nagy L.G."/>
        </authorList>
    </citation>
    <scope>NUCLEOTIDE SEQUENCE [LARGE SCALE GENOMIC DNA]</scope>
    <source>
        <strain evidence="6 7">SZMC22713</strain>
    </source>
</reference>
<dbReference type="PANTHER" id="PTHR17598">
    <property type="entry name" value="DNA POLYMERASE DELTA SUBUNIT 3"/>
    <property type="match status" value="1"/>
</dbReference>
<evidence type="ECO:0000256" key="4">
    <source>
        <dbReference type="ARBA" id="ARBA00023242"/>
    </source>
</evidence>
<dbReference type="InterPro" id="IPR019038">
    <property type="entry name" value="POLD3"/>
</dbReference>
<evidence type="ECO:0000256" key="5">
    <source>
        <dbReference type="SAM" id="MobiDB-lite"/>
    </source>
</evidence>
<name>A0A4Y7PMZ7_9AGAM</name>
<feature type="compositionally biased region" description="Basic and acidic residues" evidence="5">
    <location>
        <begin position="422"/>
        <end position="431"/>
    </location>
</feature>
<dbReference type="GO" id="GO:0006297">
    <property type="term" value="P:nucleotide-excision repair, DNA gap filling"/>
    <property type="evidence" value="ECO:0007669"/>
    <property type="project" value="TreeGrafter"/>
</dbReference>
<dbReference type="GO" id="GO:0006271">
    <property type="term" value="P:DNA strand elongation involved in DNA replication"/>
    <property type="evidence" value="ECO:0007669"/>
    <property type="project" value="TreeGrafter"/>
</dbReference>
<dbReference type="InterPro" id="IPR041913">
    <property type="entry name" value="POLD3_sf"/>
</dbReference>
<sequence>MSSDRIADYLIKEVSLNRNVVTFRSLSREFSIHVNTAKNELGRFHAQALNSPNRVFATYLLSGDVDDALVFDESEPTQSDDSMDIDMDSDDEREEVERDIETTRFVLVGERDLKENKKQFRRIYGCHVYCLSASPLHDAGLICTPTDAVRQTDTKKGPEFAAVVGKVVSPDVKLKPRPVKSKETAPAAVASSSKPAAPPAVTKAKIEDKAKKSASPSVPPQPVREKTQLKKSGTLDWSNAKTKVTKQAATDEADKEKSKASSASTGKASKDEKLGKGSGRKAPSKNLEEIKRGTKRKSDVAAAGDVESPATSIPPSPQVKSETLPSSKPPSAKGPRIKRGAVVSDDEDDEQEVNKGTGKSKGKAKAVEIETEEERSLRAMMDIDDDQVIRVSRTNVAPPPRPISRASDVEEEQSAEDAMDEDPPKVEHDDNAMDEDSDPAMPVKKPKKKKEKKIVPVGRNGLKKKRVMKSRSMLDAKGYMVTEDYSSYESVDDGEADAQTTDAEKTTSKAKAKETSRKSTSGKTEKADTEKPEKKKPANEGNTAAGTKGTGERKPAVKAGGGVKGRPSGSGNLMNYFGGGGKGKK</sequence>
<evidence type="ECO:0000256" key="1">
    <source>
        <dbReference type="ARBA" id="ARBA00004123"/>
    </source>
</evidence>
<dbReference type="GO" id="GO:0043625">
    <property type="term" value="C:delta DNA polymerase complex"/>
    <property type="evidence" value="ECO:0007669"/>
    <property type="project" value="InterPro"/>
</dbReference>
<dbReference type="GO" id="GO:0003887">
    <property type="term" value="F:DNA-directed DNA polymerase activity"/>
    <property type="evidence" value="ECO:0007669"/>
    <property type="project" value="TreeGrafter"/>
</dbReference>
<feature type="compositionally biased region" description="Basic and acidic residues" evidence="5">
    <location>
        <begin position="502"/>
        <end position="538"/>
    </location>
</feature>
<gene>
    <name evidence="6" type="ORF">BD410DRAFT_795324</name>
</gene>
<dbReference type="VEuPathDB" id="FungiDB:BD410DRAFT_795324"/>
<accession>A0A4Y7PMZ7</accession>
<feature type="compositionally biased region" description="Low complexity" evidence="5">
    <location>
        <begin position="184"/>
        <end position="203"/>
    </location>
</feature>
<dbReference type="Proteomes" id="UP000294933">
    <property type="component" value="Unassembled WGS sequence"/>
</dbReference>
<evidence type="ECO:0000256" key="2">
    <source>
        <dbReference type="ARBA" id="ARBA00017589"/>
    </source>
</evidence>
<keyword evidence="3" id="KW-0235">DNA replication</keyword>
<dbReference type="STRING" id="50990.A0A4Y7PMZ7"/>
<dbReference type="GO" id="GO:1904161">
    <property type="term" value="P:DNA synthesis involved in UV-damage excision repair"/>
    <property type="evidence" value="ECO:0007669"/>
    <property type="project" value="TreeGrafter"/>
</dbReference>
<protein>
    <recommendedName>
        <fullName evidence="2">DNA polymerase delta subunit 3</fullName>
    </recommendedName>
</protein>
<feature type="compositionally biased region" description="Acidic residues" evidence="5">
    <location>
        <begin position="409"/>
        <end position="421"/>
    </location>
</feature>
<comment type="subcellular location">
    <subcellularLocation>
        <location evidence="1">Nucleus</location>
    </subcellularLocation>
</comment>
<organism evidence="6 7">
    <name type="scientific">Rickenella mellea</name>
    <dbReference type="NCBI Taxonomy" id="50990"/>
    <lineage>
        <taxon>Eukaryota</taxon>
        <taxon>Fungi</taxon>
        <taxon>Dikarya</taxon>
        <taxon>Basidiomycota</taxon>
        <taxon>Agaricomycotina</taxon>
        <taxon>Agaricomycetes</taxon>
        <taxon>Hymenochaetales</taxon>
        <taxon>Rickenellaceae</taxon>
        <taxon>Rickenella</taxon>
    </lineage>
</organism>
<dbReference type="PANTHER" id="PTHR17598:SF13">
    <property type="entry name" value="DNA POLYMERASE DELTA SUBUNIT 3"/>
    <property type="match status" value="1"/>
</dbReference>
<dbReference type="AlphaFoldDB" id="A0A4Y7PMZ7"/>
<evidence type="ECO:0000313" key="6">
    <source>
        <dbReference type="EMBL" id="TDL16478.1"/>
    </source>
</evidence>
<feature type="compositionally biased region" description="Basic and acidic residues" evidence="5">
    <location>
        <begin position="286"/>
        <end position="299"/>
    </location>
</feature>
<keyword evidence="4" id="KW-0539">Nucleus</keyword>
<proteinExistence type="predicted"/>
<dbReference type="OrthoDB" id="514823at2759"/>
<feature type="compositionally biased region" description="Polar residues" evidence="5">
    <location>
        <begin position="235"/>
        <end position="248"/>
    </location>
</feature>
<feature type="region of interest" description="Disordered" evidence="5">
    <location>
        <begin position="176"/>
        <end position="585"/>
    </location>
</feature>
<keyword evidence="7" id="KW-1185">Reference proteome</keyword>
<dbReference type="Pfam" id="PF09507">
    <property type="entry name" value="CDC27"/>
    <property type="match status" value="1"/>
</dbReference>
<dbReference type="EMBL" id="ML170242">
    <property type="protein sequence ID" value="TDL16478.1"/>
    <property type="molecule type" value="Genomic_DNA"/>
</dbReference>
<evidence type="ECO:0000313" key="7">
    <source>
        <dbReference type="Proteomes" id="UP000294933"/>
    </source>
</evidence>
<dbReference type="Gene3D" id="3.90.1030.20">
    <property type="entry name" value="DNA polymerase delta, p66 (Cdc27) subunit, wHTH domain"/>
    <property type="match status" value="1"/>
</dbReference>